<dbReference type="PROSITE" id="PS00463">
    <property type="entry name" value="ZN2_CY6_FUNGAL_1"/>
    <property type="match status" value="1"/>
</dbReference>
<dbReference type="InterPro" id="IPR036864">
    <property type="entry name" value="Zn2-C6_fun-type_DNA-bd_sf"/>
</dbReference>
<dbReference type="InParanoid" id="A0A0C3H4E6"/>
<dbReference type="Pfam" id="PF11951">
    <property type="entry name" value="Fungal_trans_2"/>
    <property type="match status" value="1"/>
</dbReference>
<sequence>MSGSRRPHHKSRHGCSQCKRRKVKCDQCPPTCGNCKRRGAKCDYQELVPTEPLVPSVPAVTIHSTGLDIAFEFDPRSAGGFFPRRTMSKFSPYLPTSPTTSIGFTSEVVYPNLCHQDIELLHHFATTTSSTFVPRNVMDRRLMGHIPEMAQSNDFVLHAVLGTSALHLAMVHADLNRGRYRGIALQHISRGMSAFRTTVNELNPKNSDAIFTFSGISLIWEFALLHPAYETYLTRQHPIDRLLQVFALCRNVMKLWTTFPPSFYQSIPPKPRILQGITNAHKSKTMISKLHRIQDSELVPSEIVSMATTLHELNCVVTADPVEQQAYSKAIDVLYVTFYKLVKHPGEWSLALRWAFIAPVEFMDLLQARRPLALVLLSHYCVLLYHGTNQWWMRDWSQHILISVSQLLDEQWIKHISWPLRAIEDGYQSPFCFAK</sequence>
<protein>
    <recommendedName>
        <fullName evidence="2">Zn(2)-C6 fungal-type domain-containing protein</fullName>
    </recommendedName>
</protein>
<dbReference type="HOGENOM" id="CLU_024934_0_3_1"/>
<dbReference type="CDD" id="cd00067">
    <property type="entry name" value="GAL4"/>
    <property type="match status" value="1"/>
</dbReference>
<keyword evidence="1" id="KW-0539">Nucleus</keyword>
<proteinExistence type="predicted"/>
<dbReference type="AlphaFoldDB" id="A0A0C3H4E6"/>
<dbReference type="SMART" id="SM00066">
    <property type="entry name" value="GAL4"/>
    <property type="match status" value="1"/>
</dbReference>
<name>A0A0C3H4E6_OIDMZ</name>
<reference evidence="4" key="2">
    <citation type="submission" date="2015-01" db="EMBL/GenBank/DDBJ databases">
        <title>Evolutionary Origins and Diversification of the Mycorrhizal Mutualists.</title>
        <authorList>
            <consortium name="DOE Joint Genome Institute"/>
            <consortium name="Mycorrhizal Genomics Consortium"/>
            <person name="Kohler A."/>
            <person name="Kuo A."/>
            <person name="Nagy L.G."/>
            <person name="Floudas D."/>
            <person name="Copeland A."/>
            <person name="Barry K.W."/>
            <person name="Cichocki N."/>
            <person name="Veneault-Fourrey C."/>
            <person name="LaButti K."/>
            <person name="Lindquist E.A."/>
            <person name="Lipzen A."/>
            <person name="Lundell T."/>
            <person name="Morin E."/>
            <person name="Murat C."/>
            <person name="Riley R."/>
            <person name="Ohm R."/>
            <person name="Sun H."/>
            <person name="Tunlid A."/>
            <person name="Henrissat B."/>
            <person name="Grigoriev I.V."/>
            <person name="Hibbett D.S."/>
            <person name="Martin F."/>
        </authorList>
    </citation>
    <scope>NUCLEOTIDE SEQUENCE [LARGE SCALE GENOMIC DNA]</scope>
    <source>
        <strain evidence="4">Zn</strain>
    </source>
</reference>
<dbReference type="GO" id="GO:0008270">
    <property type="term" value="F:zinc ion binding"/>
    <property type="evidence" value="ECO:0007669"/>
    <property type="project" value="InterPro"/>
</dbReference>
<dbReference type="PANTHER" id="PTHR47784:SF5">
    <property type="entry name" value="STEROL UPTAKE CONTROL PROTEIN 2"/>
    <property type="match status" value="1"/>
</dbReference>
<dbReference type="PANTHER" id="PTHR47784">
    <property type="entry name" value="STEROL UPTAKE CONTROL PROTEIN 2"/>
    <property type="match status" value="1"/>
</dbReference>
<dbReference type="Pfam" id="PF00172">
    <property type="entry name" value="Zn_clus"/>
    <property type="match status" value="1"/>
</dbReference>
<dbReference type="PROSITE" id="PS50048">
    <property type="entry name" value="ZN2_CY6_FUNGAL_2"/>
    <property type="match status" value="1"/>
</dbReference>
<evidence type="ECO:0000259" key="2">
    <source>
        <dbReference type="PROSITE" id="PS50048"/>
    </source>
</evidence>
<dbReference type="InterPro" id="IPR001138">
    <property type="entry name" value="Zn2Cys6_DnaBD"/>
</dbReference>
<evidence type="ECO:0000256" key="1">
    <source>
        <dbReference type="ARBA" id="ARBA00023242"/>
    </source>
</evidence>
<dbReference type="InterPro" id="IPR021858">
    <property type="entry name" value="Fun_TF"/>
</dbReference>
<keyword evidence="4" id="KW-1185">Reference proteome</keyword>
<feature type="domain" description="Zn(2)-C6 fungal-type" evidence="2">
    <location>
        <begin position="14"/>
        <end position="44"/>
    </location>
</feature>
<dbReference type="Proteomes" id="UP000054321">
    <property type="component" value="Unassembled WGS sequence"/>
</dbReference>
<dbReference type="EMBL" id="KN832874">
    <property type="protein sequence ID" value="KIN03056.1"/>
    <property type="molecule type" value="Genomic_DNA"/>
</dbReference>
<dbReference type="InterPro" id="IPR053157">
    <property type="entry name" value="Sterol_Uptake_Regulator"/>
</dbReference>
<organism evidence="3 4">
    <name type="scientific">Oidiodendron maius (strain Zn)</name>
    <dbReference type="NCBI Taxonomy" id="913774"/>
    <lineage>
        <taxon>Eukaryota</taxon>
        <taxon>Fungi</taxon>
        <taxon>Dikarya</taxon>
        <taxon>Ascomycota</taxon>
        <taxon>Pezizomycotina</taxon>
        <taxon>Leotiomycetes</taxon>
        <taxon>Leotiomycetes incertae sedis</taxon>
        <taxon>Myxotrichaceae</taxon>
        <taxon>Oidiodendron</taxon>
    </lineage>
</organism>
<gene>
    <name evidence="3" type="ORF">OIDMADRAFT_119443</name>
</gene>
<dbReference type="Gene3D" id="4.10.240.10">
    <property type="entry name" value="Zn(2)-C6 fungal-type DNA-binding domain"/>
    <property type="match status" value="1"/>
</dbReference>
<reference evidence="3 4" key="1">
    <citation type="submission" date="2014-04" db="EMBL/GenBank/DDBJ databases">
        <authorList>
            <consortium name="DOE Joint Genome Institute"/>
            <person name="Kuo A."/>
            <person name="Martino E."/>
            <person name="Perotto S."/>
            <person name="Kohler A."/>
            <person name="Nagy L.G."/>
            <person name="Floudas D."/>
            <person name="Copeland A."/>
            <person name="Barry K.W."/>
            <person name="Cichocki N."/>
            <person name="Veneault-Fourrey C."/>
            <person name="LaButti K."/>
            <person name="Lindquist E.A."/>
            <person name="Lipzen A."/>
            <person name="Lundell T."/>
            <person name="Morin E."/>
            <person name="Murat C."/>
            <person name="Sun H."/>
            <person name="Tunlid A."/>
            <person name="Henrissat B."/>
            <person name="Grigoriev I.V."/>
            <person name="Hibbett D.S."/>
            <person name="Martin F."/>
            <person name="Nordberg H.P."/>
            <person name="Cantor M.N."/>
            <person name="Hua S.X."/>
        </authorList>
    </citation>
    <scope>NUCLEOTIDE SEQUENCE [LARGE SCALE GENOMIC DNA]</scope>
    <source>
        <strain evidence="3 4">Zn</strain>
    </source>
</reference>
<dbReference type="SUPFAM" id="SSF57701">
    <property type="entry name" value="Zn2/Cys6 DNA-binding domain"/>
    <property type="match status" value="1"/>
</dbReference>
<dbReference type="GO" id="GO:0001228">
    <property type="term" value="F:DNA-binding transcription activator activity, RNA polymerase II-specific"/>
    <property type="evidence" value="ECO:0007669"/>
    <property type="project" value="TreeGrafter"/>
</dbReference>
<accession>A0A0C3H4E6</accession>
<evidence type="ECO:0000313" key="3">
    <source>
        <dbReference type="EMBL" id="KIN03056.1"/>
    </source>
</evidence>
<dbReference type="OrthoDB" id="4937900at2759"/>
<evidence type="ECO:0000313" key="4">
    <source>
        <dbReference type="Proteomes" id="UP000054321"/>
    </source>
</evidence>